<evidence type="ECO:0000256" key="5">
    <source>
        <dbReference type="ARBA" id="ARBA00023136"/>
    </source>
</evidence>
<dbReference type="Proteomes" id="UP000824175">
    <property type="component" value="Unassembled WGS sequence"/>
</dbReference>
<dbReference type="InterPro" id="IPR051461">
    <property type="entry name" value="UPF0750_membrane"/>
</dbReference>
<dbReference type="GO" id="GO:0005886">
    <property type="term" value="C:plasma membrane"/>
    <property type="evidence" value="ECO:0007669"/>
    <property type="project" value="UniProtKB-SubCell"/>
</dbReference>
<dbReference type="Gene3D" id="3.30.70.120">
    <property type="match status" value="1"/>
</dbReference>
<dbReference type="PANTHER" id="PTHR33545">
    <property type="entry name" value="UPF0750 MEMBRANE PROTEIN YITT-RELATED"/>
    <property type="match status" value="1"/>
</dbReference>
<organism evidence="8 9">
    <name type="scientific">Candidatus Fimiplasma intestinipullorum</name>
    <dbReference type="NCBI Taxonomy" id="2840825"/>
    <lineage>
        <taxon>Bacteria</taxon>
        <taxon>Bacillati</taxon>
        <taxon>Bacillota</taxon>
        <taxon>Clostridia</taxon>
        <taxon>Eubacteriales</taxon>
        <taxon>Candidatus Fimiplasma</taxon>
    </lineage>
</organism>
<evidence type="ECO:0000259" key="7">
    <source>
        <dbReference type="Pfam" id="PF10035"/>
    </source>
</evidence>
<keyword evidence="5 6" id="KW-0472">Membrane</keyword>
<dbReference type="Pfam" id="PF10035">
    <property type="entry name" value="DUF2179"/>
    <property type="match status" value="1"/>
</dbReference>
<comment type="subcellular location">
    <subcellularLocation>
        <location evidence="1">Cell membrane</location>
        <topology evidence="1">Multi-pass membrane protein</topology>
    </subcellularLocation>
</comment>
<proteinExistence type="predicted"/>
<accession>A0A9D1HP38</accession>
<comment type="caution">
    <text evidence="8">The sequence shown here is derived from an EMBL/GenBank/DDBJ whole genome shotgun (WGS) entry which is preliminary data.</text>
</comment>
<sequence>MKEKILKIGGILLGNALVAFGISTLVLENDLISGGVTGIGIAVHYFTGINISLVVAILNIALFLMGWIFLGKRFAFSTLISTFAFPVLLEFFNTQVIFHHYCDDLLLAVILAGCFIGVGSGLMIRCGASSGGMDIIAIILNRYYAIPVYLMVNVFDFSILCLQATFSATTTIIYSIVMVFVTSFMLNKTLTKGTKVVQLTIISDAHEAIKKMILQGMDAGVTALYSEKGYSDNPTKVLMTIIPPRKLNPLKERIKALDPEAFLVVAAVDEVNGRGYTLVRQDQ</sequence>
<reference evidence="8" key="2">
    <citation type="journal article" date="2021" name="PeerJ">
        <title>Extensive microbial diversity within the chicken gut microbiome revealed by metagenomics and culture.</title>
        <authorList>
            <person name="Gilroy R."/>
            <person name="Ravi A."/>
            <person name="Getino M."/>
            <person name="Pursley I."/>
            <person name="Horton D.L."/>
            <person name="Alikhan N.F."/>
            <person name="Baker D."/>
            <person name="Gharbi K."/>
            <person name="Hall N."/>
            <person name="Watson M."/>
            <person name="Adriaenssens E.M."/>
            <person name="Foster-Nyarko E."/>
            <person name="Jarju S."/>
            <person name="Secka A."/>
            <person name="Antonio M."/>
            <person name="Oren A."/>
            <person name="Chaudhuri R.R."/>
            <person name="La Ragione R."/>
            <person name="Hildebrand F."/>
            <person name="Pallen M.J."/>
        </authorList>
    </citation>
    <scope>NUCLEOTIDE SEQUENCE</scope>
    <source>
        <strain evidence="8">CHK195-11698</strain>
    </source>
</reference>
<evidence type="ECO:0000256" key="1">
    <source>
        <dbReference type="ARBA" id="ARBA00004651"/>
    </source>
</evidence>
<dbReference type="InterPro" id="IPR003740">
    <property type="entry name" value="YitT"/>
</dbReference>
<keyword evidence="3 6" id="KW-0812">Transmembrane</keyword>
<keyword evidence="2" id="KW-1003">Cell membrane</keyword>
<feature type="transmembrane region" description="Helical" evidence="6">
    <location>
        <begin position="5"/>
        <end position="27"/>
    </location>
</feature>
<feature type="transmembrane region" description="Helical" evidence="6">
    <location>
        <begin position="39"/>
        <end position="62"/>
    </location>
</feature>
<feature type="transmembrane region" description="Helical" evidence="6">
    <location>
        <begin position="105"/>
        <end position="124"/>
    </location>
</feature>
<dbReference type="InterPro" id="IPR015867">
    <property type="entry name" value="N-reg_PII/ATP_PRibTrfase_C"/>
</dbReference>
<dbReference type="PIRSF" id="PIRSF006483">
    <property type="entry name" value="Membrane_protein_YitT"/>
    <property type="match status" value="1"/>
</dbReference>
<keyword evidence="4 6" id="KW-1133">Transmembrane helix</keyword>
<evidence type="ECO:0000313" key="8">
    <source>
        <dbReference type="EMBL" id="HIU13681.1"/>
    </source>
</evidence>
<evidence type="ECO:0000256" key="6">
    <source>
        <dbReference type="SAM" id="Phobius"/>
    </source>
</evidence>
<evidence type="ECO:0000313" key="9">
    <source>
        <dbReference type="Proteomes" id="UP000824175"/>
    </source>
</evidence>
<feature type="transmembrane region" description="Helical" evidence="6">
    <location>
        <begin position="172"/>
        <end position="190"/>
    </location>
</feature>
<dbReference type="InterPro" id="IPR019264">
    <property type="entry name" value="DUF2179"/>
</dbReference>
<feature type="transmembrane region" description="Helical" evidence="6">
    <location>
        <begin position="74"/>
        <end position="93"/>
    </location>
</feature>
<evidence type="ECO:0000256" key="2">
    <source>
        <dbReference type="ARBA" id="ARBA00022475"/>
    </source>
</evidence>
<dbReference type="EMBL" id="DVMJ01000053">
    <property type="protein sequence ID" value="HIU13681.1"/>
    <property type="molecule type" value="Genomic_DNA"/>
</dbReference>
<dbReference type="CDD" id="cd16380">
    <property type="entry name" value="YitT_C"/>
    <property type="match status" value="1"/>
</dbReference>
<reference evidence="8" key="1">
    <citation type="submission" date="2020-10" db="EMBL/GenBank/DDBJ databases">
        <authorList>
            <person name="Gilroy R."/>
        </authorList>
    </citation>
    <scope>NUCLEOTIDE SEQUENCE</scope>
    <source>
        <strain evidence="8">CHK195-11698</strain>
    </source>
</reference>
<dbReference type="PANTHER" id="PTHR33545:SF5">
    <property type="entry name" value="UPF0750 MEMBRANE PROTEIN YITT"/>
    <property type="match status" value="1"/>
</dbReference>
<protein>
    <submittedName>
        <fullName evidence="8">YitT family protein</fullName>
    </submittedName>
</protein>
<feature type="domain" description="DUF2179" evidence="7">
    <location>
        <begin position="220"/>
        <end position="273"/>
    </location>
</feature>
<evidence type="ECO:0000256" key="3">
    <source>
        <dbReference type="ARBA" id="ARBA00022692"/>
    </source>
</evidence>
<dbReference type="Pfam" id="PF02588">
    <property type="entry name" value="YitT_membrane"/>
    <property type="match status" value="1"/>
</dbReference>
<dbReference type="AlphaFoldDB" id="A0A9D1HP38"/>
<name>A0A9D1HP38_9FIRM</name>
<gene>
    <name evidence="8" type="ORF">IAD15_06385</name>
</gene>
<evidence type="ECO:0000256" key="4">
    <source>
        <dbReference type="ARBA" id="ARBA00022989"/>
    </source>
</evidence>